<keyword evidence="4" id="KW-1185">Reference proteome</keyword>
<name>A0AA36FRA2_9BILA</name>
<reference evidence="3" key="1">
    <citation type="submission" date="2023-06" db="EMBL/GenBank/DDBJ databases">
        <authorList>
            <person name="Delattre M."/>
        </authorList>
    </citation>
    <scope>NUCLEOTIDE SEQUENCE</scope>
    <source>
        <strain evidence="3">AF72</strain>
    </source>
</reference>
<feature type="region of interest" description="Disordered" evidence="1">
    <location>
        <begin position="213"/>
        <end position="233"/>
    </location>
</feature>
<dbReference type="EMBL" id="CATQJA010000764">
    <property type="protein sequence ID" value="CAJ0563962.1"/>
    <property type="molecule type" value="Genomic_DNA"/>
</dbReference>
<keyword evidence="2" id="KW-0812">Transmembrane</keyword>
<gene>
    <name evidence="3" type="ORF">MSPICULIGERA_LOCUS2662</name>
</gene>
<keyword evidence="2" id="KW-1133">Transmembrane helix</keyword>
<evidence type="ECO:0000313" key="3">
    <source>
        <dbReference type="EMBL" id="CAJ0563962.1"/>
    </source>
</evidence>
<sequence>MKKGGAKHVPMGGGGWGGVFGAVAAGAAYLLRGAQNSGDDSANVTPTWPTTGSERTRNSIREIYQLPGNRMHEAQTLTNLFTTNILEKVSEDEGKILQELQYEVYRFLRANVTAASYSGEGANDGGFIQIYFKIQMTRGPPRYMTVCVSKDLYEKDPNFYDPRPTESPQSDAVPEQLDLSIVVLLVGMFAGCLVMVTLLIVCWMKLPMKDEFEPASEMTPSPSEKRKERPDFD</sequence>
<protein>
    <submittedName>
        <fullName evidence="3">Uncharacterized protein</fullName>
    </submittedName>
</protein>
<feature type="transmembrane region" description="Helical" evidence="2">
    <location>
        <begin position="12"/>
        <end position="31"/>
    </location>
</feature>
<comment type="caution">
    <text evidence="3">The sequence shown here is derived from an EMBL/GenBank/DDBJ whole genome shotgun (WGS) entry which is preliminary data.</text>
</comment>
<dbReference type="Proteomes" id="UP001177023">
    <property type="component" value="Unassembled WGS sequence"/>
</dbReference>
<evidence type="ECO:0000313" key="4">
    <source>
        <dbReference type="Proteomes" id="UP001177023"/>
    </source>
</evidence>
<keyword evidence="2" id="KW-0472">Membrane</keyword>
<feature type="compositionally biased region" description="Basic and acidic residues" evidence="1">
    <location>
        <begin position="223"/>
        <end position="233"/>
    </location>
</feature>
<feature type="non-terminal residue" evidence="3">
    <location>
        <position position="233"/>
    </location>
</feature>
<evidence type="ECO:0000256" key="1">
    <source>
        <dbReference type="SAM" id="MobiDB-lite"/>
    </source>
</evidence>
<accession>A0AA36FRA2</accession>
<proteinExistence type="predicted"/>
<evidence type="ECO:0000256" key="2">
    <source>
        <dbReference type="SAM" id="Phobius"/>
    </source>
</evidence>
<organism evidence="3 4">
    <name type="scientific">Mesorhabditis spiculigera</name>
    <dbReference type="NCBI Taxonomy" id="96644"/>
    <lineage>
        <taxon>Eukaryota</taxon>
        <taxon>Metazoa</taxon>
        <taxon>Ecdysozoa</taxon>
        <taxon>Nematoda</taxon>
        <taxon>Chromadorea</taxon>
        <taxon>Rhabditida</taxon>
        <taxon>Rhabditina</taxon>
        <taxon>Rhabditomorpha</taxon>
        <taxon>Rhabditoidea</taxon>
        <taxon>Rhabditidae</taxon>
        <taxon>Mesorhabditinae</taxon>
        <taxon>Mesorhabditis</taxon>
    </lineage>
</organism>
<dbReference type="AlphaFoldDB" id="A0AA36FRA2"/>
<feature type="transmembrane region" description="Helical" evidence="2">
    <location>
        <begin position="179"/>
        <end position="203"/>
    </location>
</feature>